<dbReference type="RefSeq" id="WP_104145685.1">
    <property type="nucleotide sequence ID" value="NZ_PREU01000018.1"/>
</dbReference>
<evidence type="ECO:0000313" key="4">
    <source>
        <dbReference type="EMBL" id="PPA73052.1"/>
    </source>
</evidence>
<feature type="compositionally biased region" description="Low complexity" evidence="1">
    <location>
        <begin position="119"/>
        <end position="136"/>
    </location>
</feature>
<dbReference type="InterPro" id="IPR036680">
    <property type="entry name" value="SPOR-like_sf"/>
</dbReference>
<keyword evidence="2" id="KW-0812">Transmembrane</keyword>
<evidence type="ECO:0000256" key="2">
    <source>
        <dbReference type="SAM" id="Phobius"/>
    </source>
</evidence>
<feature type="region of interest" description="Disordered" evidence="1">
    <location>
        <begin position="1"/>
        <end position="22"/>
    </location>
</feature>
<dbReference type="Gene3D" id="3.30.70.1070">
    <property type="entry name" value="Sporulation related repeat"/>
    <property type="match status" value="1"/>
</dbReference>
<dbReference type="GO" id="GO:0042834">
    <property type="term" value="F:peptidoglycan binding"/>
    <property type="evidence" value="ECO:0007669"/>
    <property type="project" value="InterPro"/>
</dbReference>
<proteinExistence type="predicted"/>
<evidence type="ECO:0000256" key="1">
    <source>
        <dbReference type="SAM" id="MobiDB-lite"/>
    </source>
</evidence>
<feature type="region of interest" description="Disordered" evidence="1">
    <location>
        <begin position="72"/>
        <end position="177"/>
    </location>
</feature>
<dbReference type="Proteomes" id="UP000239990">
    <property type="component" value="Unassembled WGS sequence"/>
</dbReference>
<dbReference type="AlphaFoldDB" id="A0A2S5GJ17"/>
<dbReference type="PANTHER" id="PTHR38687">
    <property type="entry name" value="CELL DIVISION PROTEIN DEDD-RELATED"/>
    <property type="match status" value="1"/>
</dbReference>
<sequence>MGFFNRKDPADQAQSSKRAAVPSEVQAAQLRGRARRRLAGAVALVLAAVIILPMVLDSQPVPVADNIPIRVPDRNTPFQPQVSEPQAAGSGAAASGAAAANGAATGTAPTETPVPTPPAVTSTPPAATASSAQGATVQVTPPLVPPKPEAKPKPEPKPEAKPEAKPTTPAKPDTRSDDGARALALLEGRAAPAASAPATAPKPAAKGNFVLQIAAYTTSEDAQSRRAKLHQAGVTNAFVEQASIGGKQQYRLRVGPFPSREAAQAAQARLRTLGYDNGFIAAQ</sequence>
<dbReference type="InterPro" id="IPR052521">
    <property type="entry name" value="Cell_div_SPOR-domain"/>
</dbReference>
<feature type="compositionally biased region" description="Basic and acidic residues" evidence="1">
    <location>
        <begin position="1"/>
        <end position="10"/>
    </location>
</feature>
<dbReference type="GO" id="GO:0032506">
    <property type="term" value="P:cytokinetic process"/>
    <property type="evidence" value="ECO:0007669"/>
    <property type="project" value="TreeGrafter"/>
</dbReference>
<reference evidence="4 5" key="1">
    <citation type="submission" date="2018-02" db="EMBL/GenBank/DDBJ databases">
        <title>Draft Genome of Achromobacter spanius stain 6.</title>
        <authorList>
            <person name="Gunasekera T.S."/>
            <person name="Radwan O."/>
            <person name="Ruiz O.N."/>
        </authorList>
    </citation>
    <scope>NUCLEOTIDE SEQUENCE [LARGE SCALE GENOMIC DNA]</scope>
    <source>
        <strain evidence="4 5">6</strain>
    </source>
</reference>
<keyword evidence="2" id="KW-1133">Transmembrane helix</keyword>
<feature type="region of interest" description="Disordered" evidence="1">
    <location>
        <begin position="185"/>
        <end position="204"/>
    </location>
</feature>
<gene>
    <name evidence="4" type="ORF">C4E15_27595</name>
</gene>
<feature type="domain" description="SPOR" evidence="3">
    <location>
        <begin position="203"/>
        <end position="283"/>
    </location>
</feature>
<keyword evidence="2" id="KW-0472">Membrane</keyword>
<organism evidence="4 5">
    <name type="scientific">Achromobacter spanius</name>
    <dbReference type="NCBI Taxonomy" id="217203"/>
    <lineage>
        <taxon>Bacteria</taxon>
        <taxon>Pseudomonadati</taxon>
        <taxon>Pseudomonadota</taxon>
        <taxon>Betaproteobacteria</taxon>
        <taxon>Burkholderiales</taxon>
        <taxon>Alcaligenaceae</taxon>
        <taxon>Achromobacter</taxon>
    </lineage>
</organism>
<comment type="caution">
    <text evidence="4">The sequence shown here is derived from an EMBL/GenBank/DDBJ whole genome shotgun (WGS) entry which is preliminary data.</text>
</comment>
<dbReference type="PROSITE" id="PS51724">
    <property type="entry name" value="SPOR"/>
    <property type="match status" value="1"/>
</dbReference>
<name>A0A2S5GJ17_9BURK</name>
<dbReference type="GO" id="GO:0030428">
    <property type="term" value="C:cell septum"/>
    <property type="evidence" value="ECO:0007669"/>
    <property type="project" value="TreeGrafter"/>
</dbReference>
<dbReference type="GO" id="GO:0032153">
    <property type="term" value="C:cell division site"/>
    <property type="evidence" value="ECO:0007669"/>
    <property type="project" value="TreeGrafter"/>
</dbReference>
<dbReference type="EMBL" id="PREU01000018">
    <property type="protein sequence ID" value="PPA73052.1"/>
    <property type="molecule type" value="Genomic_DNA"/>
</dbReference>
<dbReference type="OrthoDB" id="7063246at2"/>
<dbReference type="InterPro" id="IPR007730">
    <property type="entry name" value="SPOR-like_dom"/>
</dbReference>
<dbReference type="SUPFAM" id="SSF110997">
    <property type="entry name" value="Sporulation related repeat"/>
    <property type="match status" value="1"/>
</dbReference>
<dbReference type="PANTHER" id="PTHR38687:SF1">
    <property type="entry name" value="CELL DIVISION PROTEIN DEDD"/>
    <property type="match status" value="1"/>
</dbReference>
<accession>A0A2S5GJ17</accession>
<dbReference type="Pfam" id="PF05036">
    <property type="entry name" value="SPOR"/>
    <property type="match status" value="1"/>
</dbReference>
<feature type="transmembrane region" description="Helical" evidence="2">
    <location>
        <begin position="38"/>
        <end position="56"/>
    </location>
</feature>
<protein>
    <submittedName>
        <fullName evidence="4">Sporulation protein</fullName>
    </submittedName>
</protein>
<feature type="compositionally biased region" description="Basic and acidic residues" evidence="1">
    <location>
        <begin position="148"/>
        <end position="164"/>
    </location>
</feature>
<evidence type="ECO:0000259" key="3">
    <source>
        <dbReference type="PROSITE" id="PS51724"/>
    </source>
</evidence>
<feature type="compositionally biased region" description="Low complexity" evidence="1">
    <location>
        <begin position="83"/>
        <end position="111"/>
    </location>
</feature>
<evidence type="ECO:0000313" key="5">
    <source>
        <dbReference type="Proteomes" id="UP000239990"/>
    </source>
</evidence>